<reference evidence="14 15" key="1">
    <citation type="submission" date="2022-05" db="EMBL/GenBank/DDBJ databases">
        <authorList>
            <consortium name="Genoscope - CEA"/>
            <person name="William W."/>
        </authorList>
    </citation>
    <scope>NUCLEOTIDE SEQUENCE [LARGE SCALE GENOMIC DNA]</scope>
</reference>
<keyword evidence="8" id="KW-0378">Hydrolase</keyword>
<dbReference type="InterPro" id="IPR006357">
    <property type="entry name" value="HAD-SF_hydro_IIA"/>
</dbReference>
<evidence type="ECO:0000256" key="5">
    <source>
        <dbReference type="ARBA" id="ARBA00012146"/>
    </source>
</evidence>
<dbReference type="GO" id="GO:0005634">
    <property type="term" value="C:nucleus"/>
    <property type="evidence" value="ECO:0007669"/>
    <property type="project" value="UniProtKB-SubCell"/>
</dbReference>
<comment type="cofactor">
    <cofactor evidence="1">
        <name>Mg(2+)</name>
        <dbReference type="ChEBI" id="CHEBI:18420"/>
    </cofactor>
</comment>
<dbReference type="NCBIfam" id="TIGR01458">
    <property type="entry name" value="HAD-SF-IIA-hyp3"/>
    <property type="match status" value="1"/>
</dbReference>
<evidence type="ECO:0000256" key="2">
    <source>
        <dbReference type="ARBA" id="ARBA00004123"/>
    </source>
</evidence>
<name>A0AAU9XNW0_9CNID</name>
<dbReference type="InterPro" id="IPR006355">
    <property type="entry name" value="LHPP/HDHD2"/>
</dbReference>
<protein>
    <recommendedName>
        <fullName evidence="12">Phospholysine phosphohistidine inorganic pyrophosphate phosphatase</fullName>
        <ecNumber evidence="5">3.6.1.1</ecNumber>
    </recommendedName>
</protein>
<dbReference type="PANTHER" id="PTHR19288:SF44">
    <property type="entry name" value="PHOSPHOLYSINE PHOSPHOHISTIDINE INORGANIC PYROPHOSPHATE PHOSPHATASE"/>
    <property type="match status" value="1"/>
</dbReference>
<keyword evidence="6" id="KW-0963">Cytoplasm</keyword>
<dbReference type="EMBL" id="CALNXJ010000053">
    <property type="protein sequence ID" value="CAH3153407.1"/>
    <property type="molecule type" value="Genomic_DNA"/>
</dbReference>
<dbReference type="Pfam" id="PF13242">
    <property type="entry name" value="Hydrolase_like"/>
    <property type="match status" value="1"/>
</dbReference>
<evidence type="ECO:0000256" key="3">
    <source>
        <dbReference type="ARBA" id="ARBA00004496"/>
    </source>
</evidence>
<organism evidence="14 15">
    <name type="scientific">Pocillopora meandrina</name>
    <dbReference type="NCBI Taxonomy" id="46732"/>
    <lineage>
        <taxon>Eukaryota</taxon>
        <taxon>Metazoa</taxon>
        <taxon>Cnidaria</taxon>
        <taxon>Anthozoa</taxon>
        <taxon>Hexacorallia</taxon>
        <taxon>Scleractinia</taxon>
        <taxon>Astrocoeniina</taxon>
        <taxon>Pocilloporidae</taxon>
        <taxon>Pocillopora</taxon>
    </lineage>
</organism>
<dbReference type="Proteomes" id="UP001159428">
    <property type="component" value="Unassembled WGS sequence"/>
</dbReference>
<dbReference type="SUPFAM" id="SSF56784">
    <property type="entry name" value="HAD-like"/>
    <property type="match status" value="1"/>
</dbReference>
<evidence type="ECO:0000256" key="9">
    <source>
        <dbReference type="ARBA" id="ARBA00022842"/>
    </source>
</evidence>
<dbReference type="InterPro" id="IPR023214">
    <property type="entry name" value="HAD_sf"/>
</dbReference>
<comment type="subcellular location">
    <subcellularLocation>
        <location evidence="3">Cytoplasm</location>
    </subcellularLocation>
    <subcellularLocation>
        <location evidence="2">Nucleus</location>
    </subcellularLocation>
</comment>
<evidence type="ECO:0000256" key="4">
    <source>
        <dbReference type="ARBA" id="ARBA00007958"/>
    </source>
</evidence>
<evidence type="ECO:0000256" key="12">
    <source>
        <dbReference type="ARBA" id="ARBA00039357"/>
    </source>
</evidence>
<comment type="similarity">
    <text evidence="4">Belongs to the HAD-like hydrolase superfamily.</text>
</comment>
<dbReference type="CDD" id="cd07509">
    <property type="entry name" value="HAD_PPase"/>
    <property type="match status" value="1"/>
</dbReference>
<keyword evidence="15" id="KW-1185">Reference proteome</keyword>
<dbReference type="FunFam" id="3.40.50.1000:FF:000051">
    <property type="entry name" value="Phospholysine phosphohistidine inorganic pyrophosphate phosphatase"/>
    <property type="match status" value="1"/>
</dbReference>
<dbReference type="AlphaFoldDB" id="A0AAU9XNW0"/>
<dbReference type="GO" id="GO:0046872">
    <property type="term" value="F:metal ion binding"/>
    <property type="evidence" value="ECO:0007669"/>
    <property type="project" value="UniProtKB-KW"/>
</dbReference>
<proteinExistence type="inferred from homology"/>
<evidence type="ECO:0000256" key="11">
    <source>
        <dbReference type="ARBA" id="ARBA00037258"/>
    </source>
</evidence>
<evidence type="ECO:0000256" key="1">
    <source>
        <dbReference type="ARBA" id="ARBA00001946"/>
    </source>
</evidence>
<evidence type="ECO:0000256" key="7">
    <source>
        <dbReference type="ARBA" id="ARBA00022723"/>
    </source>
</evidence>
<dbReference type="Gene3D" id="3.40.50.1000">
    <property type="entry name" value="HAD superfamily/HAD-like"/>
    <property type="match status" value="2"/>
</dbReference>
<evidence type="ECO:0000256" key="13">
    <source>
        <dbReference type="ARBA" id="ARBA00047820"/>
    </source>
</evidence>
<dbReference type="InterPro" id="IPR036412">
    <property type="entry name" value="HAD-like_sf"/>
</dbReference>
<comment type="caution">
    <text evidence="14">The sequence shown here is derived from an EMBL/GenBank/DDBJ whole genome shotgun (WGS) entry which is preliminary data.</text>
</comment>
<comment type="catalytic activity">
    <reaction evidence="13">
        <text>diphosphate + H2O = 2 phosphate + H(+)</text>
        <dbReference type="Rhea" id="RHEA:24576"/>
        <dbReference type="ChEBI" id="CHEBI:15377"/>
        <dbReference type="ChEBI" id="CHEBI:15378"/>
        <dbReference type="ChEBI" id="CHEBI:33019"/>
        <dbReference type="ChEBI" id="CHEBI:43474"/>
        <dbReference type="EC" id="3.6.1.1"/>
    </reaction>
</comment>
<keyword evidence="7" id="KW-0479">Metal-binding</keyword>
<dbReference type="PANTHER" id="PTHR19288">
    <property type="entry name" value="4-NITROPHENYLPHOSPHATASE-RELATED"/>
    <property type="match status" value="1"/>
</dbReference>
<dbReference type="GO" id="GO:0004427">
    <property type="term" value="F:inorganic diphosphate phosphatase activity"/>
    <property type="evidence" value="ECO:0007669"/>
    <property type="project" value="UniProtKB-EC"/>
</dbReference>
<accession>A0AAU9XNW0</accession>
<comment type="function">
    <text evidence="11">Phosphatase that hydrolyzes imidodiphosphate, 3-phosphohistidine and 6-phospholysine. Has broad substrate specificity and can also hydrolyze inorganic diphosphate, but with lower efficiency.</text>
</comment>
<evidence type="ECO:0000313" key="14">
    <source>
        <dbReference type="EMBL" id="CAH3153407.1"/>
    </source>
</evidence>
<dbReference type="EC" id="3.6.1.1" evidence="5"/>
<evidence type="ECO:0000256" key="8">
    <source>
        <dbReference type="ARBA" id="ARBA00022801"/>
    </source>
</evidence>
<dbReference type="GO" id="GO:0005829">
    <property type="term" value="C:cytosol"/>
    <property type="evidence" value="ECO:0007669"/>
    <property type="project" value="TreeGrafter"/>
</dbReference>
<gene>
    <name evidence="14" type="ORF">PMEA_00027094</name>
</gene>
<evidence type="ECO:0000256" key="6">
    <source>
        <dbReference type="ARBA" id="ARBA00022490"/>
    </source>
</evidence>
<sequence length="276" mass="29971">MADRPAWLRKKIGGILLDISGVLYNANEGGGEAIPGSAEAVKKLKAAGYKVQFCTNEDTCTREQLVLKLGQFGFNLSANELLAPSPVARKILQDRKLRPLLLIHPKGLAEYEGVDCTNPNCVVVGGAEDQFTYARMNEAFRLLLTSDNPVLFALGHGRYYRSGSNLVLDAGPYVKALEFACDVQAEVIGKPSASFFLTALDKIQVLPEDAVMIGDDIVSDVGGAQACGIRGVQVRTGKYRPEDENHPAVKPDGYVDNLAQAVELILKYNCAEYYTE</sequence>
<keyword evidence="10" id="KW-0539">Nucleus</keyword>
<evidence type="ECO:0000256" key="10">
    <source>
        <dbReference type="ARBA" id="ARBA00023242"/>
    </source>
</evidence>
<dbReference type="GO" id="GO:0016791">
    <property type="term" value="F:phosphatase activity"/>
    <property type="evidence" value="ECO:0007669"/>
    <property type="project" value="InterPro"/>
</dbReference>
<keyword evidence="9" id="KW-0460">Magnesium</keyword>
<dbReference type="Pfam" id="PF13344">
    <property type="entry name" value="Hydrolase_6"/>
    <property type="match status" value="1"/>
</dbReference>
<evidence type="ECO:0000313" key="15">
    <source>
        <dbReference type="Proteomes" id="UP001159428"/>
    </source>
</evidence>